<name>A0ABP5XKR4_9ACTN</name>
<dbReference type="PANTHER" id="PTHR43289">
    <property type="entry name" value="MITOGEN-ACTIVATED PROTEIN KINASE KINASE KINASE 20-RELATED"/>
    <property type="match status" value="1"/>
</dbReference>
<evidence type="ECO:0000256" key="5">
    <source>
        <dbReference type="PROSITE-ProRule" id="PRU10141"/>
    </source>
</evidence>
<feature type="transmembrane region" description="Helical" evidence="6">
    <location>
        <begin position="546"/>
        <end position="566"/>
    </location>
</feature>
<dbReference type="InterPro" id="IPR017441">
    <property type="entry name" value="Protein_kinase_ATP_BS"/>
</dbReference>
<dbReference type="Gene3D" id="1.10.510.10">
    <property type="entry name" value="Transferase(Phosphotransferase) domain 1"/>
    <property type="match status" value="1"/>
</dbReference>
<sequence length="614" mass="64872">MEPLGDGDPRWVGAYRLLGRLGAGGMGRVYLARSERGRTVAVKVVQEELARQPAFRERFAKEVAAARRVGGEWTAPVLDADTEAETPWVATGYIAGPSLQAVVDDDYGPLPEHSVYALAAGLVEALRAIHGAGLVHRDLKPSNVLVTIDGPKVIDFGIARALDSVTSGGLTQTGAVIGSPGFMSPEQVRGERVGPAGDVFCLGSVLAYAATGRMPFGTADSGFHALLFRIAEEEPDLSGMSGPLRELVGSCLVKAAAARPSLDDLAARVRAHAPQGGTWLPGEVLAQLGRHAVRLLDSEDPEATSAGAFAPPAAVGTATPPPAPVGAPQGFTGMGVPSTPPPPSYPSQVPVTGPMNGPMSGPVAGPYGGNGRPWHSTPPPGVTAPYQVGAGTRPGTARSARGLSLALCAALSAMLLCALVQFFIDYTLYDDLEALTGDSLHSPDLDYESLVMTTDLMAALTALFGLPTIVLWLVWFWRIRMNAEAFAPGQIRYASGWAIGSWFVPVVWFFMPKQIINDICDHSDPTSSRARWYGPRQSSNRGLLNGWWTLWLIGLVGGFVNYEVWYDAATVEDAEGTVALSILLDLLAVPSTILAILVVLRLTALQEDRIASGR</sequence>
<feature type="transmembrane region" description="Helical" evidence="6">
    <location>
        <begin position="403"/>
        <end position="424"/>
    </location>
</feature>
<dbReference type="PANTHER" id="PTHR43289:SF34">
    <property type="entry name" value="SERINE_THREONINE-PROTEIN KINASE YBDM-RELATED"/>
    <property type="match status" value="1"/>
</dbReference>
<dbReference type="RefSeq" id="WP_344327236.1">
    <property type="nucleotide sequence ID" value="NZ_BAAASZ010000034.1"/>
</dbReference>
<keyword evidence="6" id="KW-1133">Transmembrane helix</keyword>
<dbReference type="PROSITE" id="PS00107">
    <property type="entry name" value="PROTEIN_KINASE_ATP"/>
    <property type="match status" value="1"/>
</dbReference>
<keyword evidence="6" id="KW-0472">Membrane</keyword>
<dbReference type="EMBL" id="BAAASZ010000034">
    <property type="protein sequence ID" value="GAA2458868.1"/>
    <property type="molecule type" value="Genomic_DNA"/>
</dbReference>
<keyword evidence="9" id="KW-1185">Reference proteome</keyword>
<keyword evidence="3" id="KW-0418">Kinase</keyword>
<organism evidence="8 9">
    <name type="scientific">Streptomyces macrosporus</name>
    <dbReference type="NCBI Taxonomy" id="44032"/>
    <lineage>
        <taxon>Bacteria</taxon>
        <taxon>Bacillati</taxon>
        <taxon>Actinomycetota</taxon>
        <taxon>Actinomycetes</taxon>
        <taxon>Kitasatosporales</taxon>
        <taxon>Streptomycetaceae</taxon>
        <taxon>Streptomyces</taxon>
    </lineage>
</organism>
<evidence type="ECO:0000256" key="2">
    <source>
        <dbReference type="ARBA" id="ARBA00022741"/>
    </source>
</evidence>
<dbReference type="SMART" id="SM00220">
    <property type="entry name" value="S_TKc"/>
    <property type="match status" value="1"/>
</dbReference>
<evidence type="ECO:0000256" key="4">
    <source>
        <dbReference type="ARBA" id="ARBA00022840"/>
    </source>
</evidence>
<evidence type="ECO:0000259" key="7">
    <source>
        <dbReference type="PROSITE" id="PS50011"/>
    </source>
</evidence>
<keyword evidence="1" id="KW-0808">Transferase</keyword>
<comment type="caution">
    <text evidence="8">The sequence shown here is derived from an EMBL/GenBank/DDBJ whole genome shotgun (WGS) entry which is preliminary data.</text>
</comment>
<reference evidence="9" key="1">
    <citation type="journal article" date="2019" name="Int. J. Syst. Evol. Microbiol.">
        <title>The Global Catalogue of Microorganisms (GCM) 10K type strain sequencing project: providing services to taxonomists for standard genome sequencing and annotation.</title>
        <authorList>
            <consortium name="The Broad Institute Genomics Platform"/>
            <consortium name="The Broad Institute Genome Sequencing Center for Infectious Disease"/>
            <person name="Wu L."/>
            <person name="Ma J."/>
        </authorList>
    </citation>
    <scope>NUCLEOTIDE SEQUENCE [LARGE SCALE GENOMIC DNA]</scope>
    <source>
        <strain evidence="9">JCM 6305</strain>
    </source>
</reference>
<dbReference type="Pfam" id="PF14219">
    <property type="entry name" value="DUF4328"/>
    <property type="match status" value="1"/>
</dbReference>
<accession>A0ABP5XKR4</accession>
<feature type="binding site" evidence="5">
    <location>
        <position position="43"/>
    </location>
    <ligand>
        <name>ATP</name>
        <dbReference type="ChEBI" id="CHEBI:30616"/>
    </ligand>
</feature>
<keyword evidence="4 5" id="KW-0067">ATP-binding</keyword>
<feature type="transmembrane region" description="Helical" evidence="6">
    <location>
        <begin position="456"/>
        <end position="477"/>
    </location>
</feature>
<dbReference type="InterPro" id="IPR008271">
    <property type="entry name" value="Ser/Thr_kinase_AS"/>
</dbReference>
<protein>
    <recommendedName>
        <fullName evidence="7">Protein kinase domain-containing protein</fullName>
    </recommendedName>
</protein>
<dbReference type="InterPro" id="IPR025565">
    <property type="entry name" value="DUF4328"/>
</dbReference>
<evidence type="ECO:0000313" key="8">
    <source>
        <dbReference type="EMBL" id="GAA2458868.1"/>
    </source>
</evidence>
<dbReference type="CDD" id="cd14014">
    <property type="entry name" value="STKc_PknB_like"/>
    <property type="match status" value="1"/>
</dbReference>
<keyword evidence="2 5" id="KW-0547">Nucleotide-binding</keyword>
<feature type="transmembrane region" description="Helical" evidence="6">
    <location>
        <begin position="578"/>
        <end position="600"/>
    </location>
</feature>
<dbReference type="Pfam" id="PF00069">
    <property type="entry name" value="Pkinase"/>
    <property type="match status" value="1"/>
</dbReference>
<dbReference type="SUPFAM" id="SSF56112">
    <property type="entry name" value="Protein kinase-like (PK-like)"/>
    <property type="match status" value="1"/>
</dbReference>
<dbReference type="Gene3D" id="3.30.200.20">
    <property type="entry name" value="Phosphorylase Kinase, domain 1"/>
    <property type="match status" value="1"/>
</dbReference>
<dbReference type="PROSITE" id="PS00108">
    <property type="entry name" value="PROTEIN_KINASE_ST"/>
    <property type="match status" value="1"/>
</dbReference>
<proteinExistence type="predicted"/>
<gene>
    <name evidence="8" type="ORF">GCM10010405_48900</name>
</gene>
<evidence type="ECO:0000256" key="3">
    <source>
        <dbReference type="ARBA" id="ARBA00022777"/>
    </source>
</evidence>
<evidence type="ECO:0000256" key="6">
    <source>
        <dbReference type="SAM" id="Phobius"/>
    </source>
</evidence>
<dbReference type="InterPro" id="IPR000719">
    <property type="entry name" value="Prot_kinase_dom"/>
</dbReference>
<feature type="domain" description="Protein kinase" evidence="7">
    <location>
        <begin position="15"/>
        <end position="280"/>
    </location>
</feature>
<dbReference type="PROSITE" id="PS50011">
    <property type="entry name" value="PROTEIN_KINASE_DOM"/>
    <property type="match status" value="1"/>
</dbReference>
<dbReference type="InterPro" id="IPR011009">
    <property type="entry name" value="Kinase-like_dom_sf"/>
</dbReference>
<dbReference type="Proteomes" id="UP001501638">
    <property type="component" value="Unassembled WGS sequence"/>
</dbReference>
<evidence type="ECO:0000313" key="9">
    <source>
        <dbReference type="Proteomes" id="UP001501638"/>
    </source>
</evidence>
<keyword evidence="6" id="KW-0812">Transmembrane</keyword>
<evidence type="ECO:0000256" key="1">
    <source>
        <dbReference type="ARBA" id="ARBA00022679"/>
    </source>
</evidence>